<dbReference type="GeneID" id="5480393"/>
<sequence>MAVILSLMSYPLFFAVCALFAVANGDGISHTFSDRASNCMGYLARTSNQPERRYSEENTSFRQRNVRRNIYEVDAPASREDAVDYFTHVLSATSNPAFSPAEIPQGQFMTLTKQVSTLGPSTCTADSLRSIMEAGTDIYRLNFSHGTRLFKLRLTRMIRQLELVRSSGEGSDSFMVSPKGILGDIQGPKLRIGRFMPNVDAVGKGIESSAAEFVELKKGDKFTFDTHDVKGSQTRVRFNFPDILRDLNVGNTIAMDDGNLNLEVISVDRDAPSVTAVVLNDGVLSSRKGFAVPNVAITVDLFSEKDVKDTIFSYALGLDFLGVSFVQRMTDILYLKNIILDFAGSSYMQPLLDRIDAIDMNSINTEDEDPEIEAILQEYYIERFLPAKQHLMTALPHLENVGIAIIPKIEKQPALDDINGILEVSDGMMIARGDLGVETEITNLPVIQKRLIQLCRLVYHKPVIVATQMLESMKSNPKPSRAEATDCANAVYDGADAVMLSAESATGAYPAHSVRTQRLLLYNAENDPYFNAEQLLRESLLNEDIMSKLSSIRPREVAKIMSLVELDMLATREWNNRHALLRDAANDVSMVIASEDVDALIVHVDDKPELIQWIATKRHTLPIVMLTSRIELARRMLLTWSVKPHMLPDGSDAATYAEEIAPLYVGKDSKVMYIECEDNKVLSSVVIDLKKGN</sequence>
<keyword evidence="5 13" id="KW-0808">Transferase</keyword>
<evidence type="ECO:0000256" key="3">
    <source>
        <dbReference type="ARBA" id="ARBA00008663"/>
    </source>
</evidence>
<dbReference type="GO" id="GO:0016301">
    <property type="term" value="F:kinase activity"/>
    <property type="evidence" value="ECO:0007669"/>
    <property type="project" value="UniProtKB-KW"/>
</dbReference>
<dbReference type="InterPro" id="IPR001697">
    <property type="entry name" value="Pyr_Knase"/>
</dbReference>
<comment type="catalytic activity">
    <reaction evidence="13">
        <text>pyruvate + ATP = phosphoenolpyruvate + ADP + H(+)</text>
        <dbReference type="Rhea" id="RHEA:18157"/>
        <dbReference type="ChEBI" id="CHEBI:15361"/>
        <dbReference type="ChEBI" id="CHEBI:15378"/>
        <dbReference type="ChEBI" id="CHEBI:30616"/>
        <dbReference type="ChEBI" id="CHEBI:58702"/>
        <dbReference type="ChEBI" id="CHEBI:456216"/>
        <dbReference type="EC" id="2.7.1.40"/>
    </reaction>
</comment>
<dbReference type="AlphaFoldDB" id="A7APT5"/>
<comment type="cofactor">
    <cofactor evidence="1">
        <name>K(+)</name>
        <dbReference type="ChEBI" id="CHEBI:29103"/>
    </cofactor>
</comment>
<dbReference type="UniPathway" id="UPA00109">
    <property type="reaction ID" value="UER00188"/>
</dbReference>
<keyword evidence="7" id="KW-0547">Nucleotide-binding</keyword>
<dbReference type="GO" id="GO:0005524">
    <property type="term" value="F:ATP binding"/>
    <property type="evidence" value="ECO:0007669"/>
    <property type="project" value="UniProtKB-KW"/>
</dbReference>
<dbReference type="SUPFAM" id="SSF51621">
    <property type="entry name" value="Phosphoenolpyruvate/pyruvate domain"/>
    <property type="match status" value="1"/>
</dbReference>
<evidence type="ECO:0000256" key="2">
    <source>
        <dbReference type="ARBA" id="ARBA00004997"/>
    </source>
</evidence>
<dbReference type="InterPro" id="IPR040442">
    <property type="entry name" value="Pyrv_kinase-like_dom_sf"/>
</dbReference>
<dbReference type="STRING" id="5865.A7APT5"/>
<dbReference type="Gene3D" id="3.40.1380.20">
    <property type="entry name" value="Pyruvate kinase, C-terminal domain"/>
    <property type="match status" value="1"/>
</dbReference>
<evidence type="ECO:0000256" key="14">
    <source>
        <dbReference type="SAM" id="SignalP"/>
    </source>
</evidence>
<evidence type="ECO:0000256" key="1">
    <source>
        <dbReference type="ARBA" id="ARBA00001958"/>
    </source>
</evidence>
<evidence type="ECO:0000256" key="8">
    <source>
        <dbReference type="ARBA" id="ARBA00022777"/>
    </source>
</evidence>
<comment type="pathway">
    <text evidence="2 13">Carbohydrate degradation; glycolysis; pyruvate from D-glyceraldehyde 3-phosphate: step 5/5.</text>
</comment>
<feature type="domain" description="Pyruvate kinase barrel" evidence="15">
    <location>
        <begin position="112"/>
        <end position="339"/>
    </location>
</feature>
<evidence type="ECO:0000256" key="6">
    <source>
        <dbReference type="ARBA" id="ARBA00022723"/>
    </source>
</evidence>
<dbReference type="FunCoup" id="A7APT5">
    <property type="interactions" value="32"/>
</dbReference>
<reference evidence="17" key="2">
    <citation type="journal article" date="2020" name="Data Brief">
        <title>Transcriptome dataset of Babesia bovis life stages within vertebrate and invertebrate hosts.</title>
        <authorList>
            <person name="Ueti M.W."/>
            <person name="Johnson W.C."/>
            <person name="Kappmeyer L.S."/>
            <person name="Herndon D.R."/>
            <person name="Mousel M.R."/>
            <person name="Reif K.E."/>
            <person name="Taus N.S."/>
            <person name="Ifeonu O.O."/>
            <person name="Silva J.C."/>
            <person name="Suarez C.E."/>
            <person name="Brayton K.A."/>
        </authorList>
    </citation>
    <scope>NUCLEOTIDE SEQUENCE [LARGE SCALE GENOMIC DNA]</scope>
</reference>
<evidence type="ECO:0000256" key="7">
    <source>
        <dbReference type="ARBA" id="ARBA00022741"/>
    </source>
</evidence>
<dbReference type="GO" id="GO:0004743">
    <property type="term" value="F:pyruvate kinase activity"/>
    <property type="evidence" value="ECO:0007669"/>
    <property type="project" value="UniProtKB-EC"/>
</dbReference>
<dbReference type="InterPro" id="IPR015793">
    <property type="entry name" value="Pyrv_Knase_brl"/>
</dbReference>
<evidence type="ECO:0000256" key="12">
    <source>
        <dbReference type="ARBA" id="ARBA00023317"/>
    </source>
</evidence>
<dbReference type="InterPro" id="IPR036918">
    <property type="entry name" value="Pyrv_Knase_C_sf"/>
</dbReference>
<keyword evidence="10 13" id="KW-0460">Magnesium</keyword>
<accession>A7APT5</accession>
<dbReference type="EC" id="2.7.1.40" evidence="4 13"/>
<evidence type="ECO:0000256" key="13">
    <source>
        <dbReference type="RuleBase" id="RU000504"/>
    </source>
</evidence>
<feature type="domain" description="Pyruvate kinase barrel" evidence="15">
    <location>
        <begin position="399"/>
        <end position="514"/>
    </location>
</feature>
<keyword evidence="11 13" id="KW-0324">Glycolysis</keyword>
<dbReference type="InterPro" id="IPR015813">
    <property type="entry name" value="Pyrv/PenolPyrv_kinase-like_dom"/>
</dbReference>
<evidence type="ECO:0000256" key="5">
    <source>
        <dbReference type="ARBA" id="ARBA00022679"/>
    </source>
</evidence>
<name>A7APT5_BABBO</name>
<dbReference type="InParanoid" id="A7APT5"/>
<reference evidence="17" key="3">
    <citation type="journal article" date="2021" name="Int. J. Parasitol.">
        <title>Comparative analysis of gene expression between Babesia bovis blood stages and kinetes allowed by improved genome annotation.</title>
        <authorList>
            <person name="Ueti M.W."/>
            <person name="Johnson W.C."/>
            <person name="Kappmeyer L.S."/>
            <person name="Herndon D.R."/>
            <person name="Mousel M.R."/>
            <person name="Reif K.E."/>
            <person name="Taus N.S."/>
            <person name="Ifeonu O.O."/>
            <person name="Silva J.C."/>
            <person name="Suarez C.E."/>
            <person name="Brayton K.A."/>
        </authorList>
    </citation>
    <scope>NUCLEOTIDE SEQUENCE [LARGE SCALE GENOMIC DNA]</scope>
</reference>
<protein>
    <recommendedName>
        <fullName evidence="4 13">Pyruvate kinase</fullName>
        <ecNumber evidence="4 13">2.7.1.40</ecNumber>
    </recommendedName>
</protein>
<feature type="signal peptide" evidence="14">
    <location>
        <begin position="1"/>
        <end position="25"/>
    </location>
</feature>
<comment type="similarity">
    <text evidence="3 13">Belongs to the pyruvate kinase family.</text>
</comment>
<dbReference type="PANTHER" id="PTHR11817">
    <property type="entry name" value="PYRUVATE KINASE"/>
    <property type="match status" value="1"/>
</dbReference>
<dbReference type="Gene3D" id="3.20.20.60">
    <property type="entry name" value="Phosphoenolpyruvate-binding domains"/>
    <property type="match status" value="2"/>
</dbReference>
<keyword evidence="9" id="KW-0067">ATP-binding</keyword>
<evidence type="ECO:0000256" key="4">
    <source>
        <dbReference type="ARBA" id="ARBA00012142"/>
    </source>
</evidence>
<feature type="chain" id="PRO_5002706839" description="Pyruvate kinase" evidence="14">
    <location>
        <begin position="26"/>
        <end position="693"/>
    </location>
</feature>
<evidence type="ECO:0000256" key="10">
    <source>
        <dbReference type="ARBA" id="ARBA00022842"/>
    </source>
</evidence>
<dbReference type="OMA" id="CEFVELK"/>
<keyword evidence="12 16" id="KW-0670">Pyruvate</keyword>
<proteinExistence type="inferred from homology"/>
<dbReference type="EMBL" id="AAXT01000001">
    <property type="protein sequence ID" value="EDO08569.1"/>
    <property type="molecule type" value="Genomic_DNA"/>
</dbReference>
<dbReference type="VEuPathDB" id="PiroplasmaDB:BBOV_III010130"/>
<dbReference type="eggNOG" id="KOG2323">
    <property type="taxonomic scope" value="Eukaryota"/>
</dbReference>
<gene>
    <name evidence="16" type="ORF">BBOV_III010130</name>
</gene>
<dbReference type="InterPro" id="IPR011037">
    <property type="entry name" value="Pyrv_Knase-like_insert_dom_sf"/>
</dbReference>
<dbReference type="SUPFAM" id="SSF52935">
    <property type="entry name" value="PK C-terminal domain-like"/>
    <property type="match status" value="1"/>
</dbReference>
<dbReference type="Pfam" id="PF00224">
    <property type="entry name" value="PK"/>
    <property type="match status" value="2"/>
</dbReference>
<keyword evidence="8 13" id="KW-0418">Kinase</keyword>
<organism evidence="16 17">
    <name type="scientific">Babesia bovis</name>
    <dbReference type="NCBI Taxonomy" id="5865"/>
    <lineage>
        <taxon>Eukaryota</taxon>
        <taxon>Sar</taxon>
        <taxon>Alveolata</taxon>
        <taxon>Apicomplexa</taxon>
        <taxon>Aconoidasida</taxon>
        <taxon>Piroplasmida</taxon>
        <taxon>Babesiidae</taxon>
        <taxon>Babesia</taxon>
    </lineage>
</organism>
<evidence type="ECO:0000313" key="16">
    <source>
        <dbReference type="EMBL" id="EDO08569.1"/>
    </source>
</evidence>
<reference evidence="16 17" key="1">
    <citation type="journal article" date="2007" name="PLoS Pathog.">
        <title>Genome sequence of Babesia bovis and comparative analysis of apicomplexan hemoprotozoa.</title>
        <authorList>
            <person name="Brayton K.A."/>
            <person name="Lau A.O.T."/>
            <person name="Herndon D.R."/>
            <person name="Hannick L."/>
            <person name="Kappmeyer L.S."/>
            <person name="Berens S.J."/>
            <person name="Bidwell S.L."/>
            <person name="Brown W.C."/>
            <person name="Crabtree J."/>
            <person name="Fadrosh D."/>
            <person name="Feldblum T."/>
            <person name="Forberger H.A."/>
            <person name="Haas B.J."/>
            <person name="Howell J.M."/>
            <person name="Khouri H."/>
            <person name="Koo H."/>
            <person name="Mann D.J."/>
            <person name="Norimine J."/>
            <person name="Paulsen I.T."/>
            <person name="Radune D."/>
            <person name="Ren Q."/>
            <person name="Smith R.K. Jr."/>
            <person name="Suarez C.E."/>
            <person name="White O."/>
            <person name="Wortman J.R."/>
            <person name="Knowles D.P. Jr."/>
            <person name="McElwain T.F."/>
            <person name="Nene V.M."/>
        </authorList>
    </citation>
    <scope>NUCLEOTIDE SEQUENCE [LARGE SCALE GENOMIC DNA]</scope>
    <source>
        <strain evidence="16">T2Bo</strain>
    </source>
</reference>
<keyword evidence="17" id="KW-1185">Reference proteome</keyword>
<evidence type="ECO:0000256" key="9">
    <source>
        <dbReference type="ARBA" id="ARBA00022840"/>
    </source>
</evidence>
<dbReference type="SUPFAM" id="SSF50800">
    <property type="entry name" value="PK beta-barrel domain-like"/>
    <property type="match status" value="1"/>
</dbReference>
<dbReference type="GO" id="GO:0030955">
    <property type="term" value="F:potassium ion binding"/>
    <property type="evidence" value="ECO:0007669"/>
    <property type="project" value="InterPro"/>
</dbReference>
<dbReference type="GO" id="GO:0000287">
    <property type="term" value="F:magnesium ion binding"/>
    <property type="evidence" value="ECO:0007669"/>
    <property type="project" value="InterPro"/>
</dbReference>
<evidence type="ECO:0000259" key="15">
    <source>
        <dbReference type="Pfam" id="PF00224"/>
    </source>
</evidence>
<evidence type="ECO:0000256" key="11">
    <source>
        <dbReference type="ARBA" id="ARBA00023152"/>
    </source>
</evidence>
<dbReference type="Proteomes" id="UP000002173">
    <property type="component" value="Unassembled WGS sequence"/>
</dbReference>
<evidence type="ECO:0000313" key="17">
    <source>
        <dbReference type="Proteomes" id="UP000002173"/>
    </source>
</evidence>
<dbReference type="RefSeq" id="XP_001612137.1">
    <property type="nucleotide sequence ID" value="XM_001612087.1"/>
</dbReference>
<keyword evidence="14" id="KW-0732">Signal</keyword>
<comment type="caution">
    <text evidence="16">The sequence shown here is derived from an EMBL/GenBank/DDBJ whole genome shotgun (WGS) entry which is preliminary data.</text>
</comment>
<keyword evidence="6" id="KW-0479">Metal-binding</keyword>
<dbReference type="KEGG" id="bbo:BBOV_III010130"/>
<dbReference type="PRINTS" id="PR01050">
    <property type="entry name" value="PYRUVTKNASE"/>
</dbReference>